<name>A0ACC2IK55_9PLEO</name>
<reference evidence="1" key="1">
    <citation type="submission" date="2022-11" db="EMBL/GenBank/DDBJ databases">
        <title>Genome Sequence of Boeremia exigua.</title>
        <authorList>
            <person name="Buettner E."/>
        </authorList>
    </citation>
    <scope>NUCLEOTIDE SEQUENCE</scope>
    <source>
        <strain evidence="1">CU02</strain>
    </source>
</reference>
<dbReference type="Proteomes" id="UP001153331">
    <property type="component" value="Unassembled WGS sequence"/>
</dbReference>
<accession>A0ACC2IK55</accession>
<evidence type="ECO:0000313" key="2">
    <source>
        <dbReference type="Proteomes" id="UP001153331"/>
    </source>
</evidence>
<evidence type="ECO:0000313" key="1">
    <source>
        <dbReference type="EMBL" id="KAJ8115517.1"/>
    </source>
</evidence>
<proteinExistence type="predicted"/>
<sequence length="116" mass="12832">MPRDSFRANGPNQGAADWDFDPRKLLRRRSSLVVADLPTREHIKNVLARDDGPVAEEGSDEEGDDDGGDGEESGEEEDEDEEESEEEEPVKPAPKKPPPTQFHEPDANSLLDAFGF</sequence>
<organism evidence="1 2">
    <name type="scientific">Boeremia exigua</name>
    <dbReference type="NCBI Taxonomy" id="749465"/>
    <lineage>
        <taxon>Eukaryota</taxon>
        <taxon>Fungi</taxon>
        <taxon>Dikarya</taxon>
        <taxon>Ascomycota</taxon>
        <taxon>Pezizomycotina</taxon>
        <taxon>Dothideomycetes</taxon>
        <taxon>Pleosporomycetidae</taxon>
        <taxon>Pleosporales</taxon>
        <taxon>Pleosporineae</taxon>
        <taxon>Didymellaceae</taxon>
        <taxon>Boeremia</taxon>
    </lineage>
</organism>
<gene>
    <name evidence="1" type="ORF">OPT61_g2840</name>
</gene>
<protein>
    <submittedName>
        <fullName evidence="1">Uncharacterized protein</fullName>
    </submittedName>
</protein>
<dbReference type="EMBL" id="JAPHNI010000135">
    <property type="protein sequence ID" value="KAJ8115517.1"/>
    <property type="molecule type" value="Genomic_DNA"/>
</dbReference>
<comment type="caution">
    <text evidence="1">The sequence shown here is derived from an EMBL/GenBank/DDBJ whole genome shotgun (WGS) entry which is preliminary data.</text>
</comment>
<keyword evidence="2" id="KW-1185">Reference proteome</keyword>